<sequence>LKKALYSLKQSLRLWYKYLSNILNKLSFKAILYNEGAFINYNYKMILLCYIDDLII</sequence>
<gene>
    <name evidence="2" type="ORF">THITE_2036203</name>
</gene>
<dbReference type="EMBL" id="CP003011">
    <property type="protein sequence ID" value="AEO67535.1"/>
    <property type="molecule type" value="Genomic_DNA"/>
</dbReference>
<feature type="domain" description="Reverse transcriptase Ty1/copia-type" evidence="1">
    <location>
        <begin position="1"/>
        <end position="56"/>
    </location>
</feature>
<accession>G2R5U6</accession>
<dbReference type="KEGG" id="ttt:THITE_2036203"/>
<dbReference type="Proteomes" id="UP000008181">
    <property type="component" value="Chromosome 3"/>
</dbReference>
<evidence type="ECO:0000313" key="3">
    <source>
        <dbReference type="Proteomes" id="UP000008181"/>
    </source>
</evidence>
<dbReference type="HOGENOM" id="CLU_3020133_0_0_1"/>
<evidence type="ECO:0000259" key="1">
    <source>
        <dbReference type="Pfam" id="PF07727"/>
    </source>
</evidence>
<dbReference type="GeneID" id="11515971"/>
<feature type="non-terminal residue" evidence="2">
    <location>
        <position position="56"/>
    </location>
</feature>
<dbReference type="InterPro" id="IPR013103">
    <property type="entry name" value="RVT_2"/>
</dbReference>
<feature type="non-terminal residue" evidence="2">
    <location>
        <position position="1"/>
    </location>
</feature>
<name>G2R5U6_THETT</name>
<dbReference type="OrthoDB" id="5022336at2759"/>
<reference evidence="2 3" key="1">
    <citation type="journal article" date="2011" name="Nat. Biotechnol.">
        <title>Comparative genomic analysis of the thermophilic biomass-degrading fungi Myceliophthora thermophila and Thielavia terrestris.</title>
        <authorList>
            <person name="Berka R.M."/>
            <person name="Grigoriev I.V."/>
            <person name="Otillar R."/>
            <person name="Salamov A."/>
            <person name="Grimwood J."/>
            <person name="Reid I."/>
            <person name="Ishmael N."/>
            <person name="John T."/>
            <person name="Darmond C."/>
            <person name="Moisan M.-C."/>
            <person name="Henrissat B."/>
            <person name="Coutinho P.M."/>
            <person name="Lombard V."/>
            <person name="Natvig D.O."/>
            <person name="Lindquist E."/>
            <person name="Schmutz J."/>
            <person name="Lucas S."/>
            <person name="Harris P."/>
            <person name="Powlowski J."/>
            <person name="Bellemare A."/>
            <person name="Taylor D."/>
            <person name="Butler G."/>
            <person name="de Vries R.P."/>
            <person name="Allijn I.E."/>
            <person name="van den Brink J."/>
            <person name="Ushinsky S."/>
            <person name="Storms R."/>
            <person name="Powell A.J."/>
            <person name="Paulsen I.T."/>
            <person name="Elbourne L.D.H."/>
            <person name="Baker S.E."/>
            <person name="Magnuson J."/>
            <person name="LaBoissiere S."/>
            <person name="Clutterbuck A.J."/>
            <person name="Martinez D."/>
            <person name="Wogulis M."/>
            <person name="de Leon A.L."/>
            <person name="Rey M.W."/>
            <person name="Tsang A."/>
        </authorList>
    </citation>
    <scope>NUCLEOTIDE SEQUENCE [LARGE SCALE GENOMIC DNA]</scope>
    <source>
        <strain evidence="3">ATCC 38088 / NRRL 8126</strain>
    </source>
</reference>
<dbReference type="Pfam" id="PF07727">
    <property type="entry name" value="RVT_2"/>
    <property type="match status" value="1"/>
</dbReference>
<organism evidence="2 3">
    <name type="scientific">Thermothielavioides terrestris (strain ATCC 38088 / NRRL 8126)</name>
    <name type="common">Thielavia terrestris</name>
    <dbReference type="NCBI Taxonomy" id="578455"/>
    <lineage>
        <taxon>Eukaryota</taxon>
        <taxon>Fungi</taxon>
        <taxon>Dikarya</taxon>
        <taxon>Ascomycota</taxon>
        <taxon>Pezizomycotina</taxon>
        <taxon>Sordariomycetes</taxon>
        <taxon>Sordariomycetidae</taxon>
        <taxon>Sordariales</taxon>
        <taxon>Chaetomiaceae</taxon>
        <taxon>Thermothielavioides</taxon>
        <taxon>Thermothielavioides terrestris</taxon>
    </lineage>
</organism>
<dbReference type="AlphaFoldDB" id="G2R5U6"/>
<proteinExistence type="predicted"/>
<evidence type="ECO:0000313" key="2">
    <source>
        <dbReference type="EMBL" id="AEO67535.1"/>
    </source>
</evidence>
<keyword evidence="3" id="KW-1185">Reference proteome</keyword>
<protein>
    <recommendedName>
        <fullName evidence="1">Reverse transcriptase Ty1/copia-type domain-containing protein</fullName>
    </recommendedName>
</protein>
<dbReference type="RefSeq" id="XP_003653871.1">
    <property type="nucleotide sequence ID" value="XM_003653823.1"/>
</dbReference>